<comment type="caution">
    <text evidence="1">The sequence shown here is derived from an EMBL/GenBank/DDBJ whole genome shotgun (WGS) entry which is preliminary data.</text>
</comment>
<keyword evidence="2" id="KW-1185">Reference proteome</keyword>
<protein>
    <recommendedName>
        <fullName evidence="3">Thymidylate synthase</fullName>
    </recommendedName>
</protein>
<accession>A0A1A9LDI2</accession>
<dbReference type="EMBL" id="LXIE01000031">
    <property type="protein sequence ID" value="OAD90811.1"/>
    <property type="molecule type" value="Genomic_DNA"/>
</dbReference>
<sequence>MKKSYNTPYGLMECYENYLVFHLASDGVTGEASKEILSFAMKHYVNRKYVFIASRKFASPISPSAYKAINPKYMVGLAIVSESDAVKKEAYNEQGLFNGAFSYFKTIAEAEDWANTVVRKS</sequence>
<gene>
    <name evidence="1" type="ORF">A7A78_13960</name>
</gene>
<evidence type="ECO:0000313" key="1">
    <source>
        <dbReference type="EMBL" id="OAD90811.1"/>
    </source>
</evidence>
<evidence type="ECO:0008006" key="3">
    <source>
        <dbReference type="Google" id="ProtNLM"/>
    </source>
</evidence>
<reference evidence="1 2" key="1">
    <citation type="submission" date="2016-05" db="EMBL/GenBank/DDBJ databases">
        <title>Genome sequencing of Vitellibacter soesokkakensis RSSK-12.</title>
        <authorList>
            <person name="Thevarajoo S."/>
            <person name="Selvaratnam C."/>
            <person name="Goh K.M."/>
            <person name="Chan K.-G."/>
            <person name="Chong C.S."/>
        </authorList>
    </citation>
    <scope>NUCLEOTIDE SEQUENCE [LARGE SCALE GENOMIC DNA]</scope>
    <source>
        <strain evidence="1 2">RSSK-12</strain>
    </source>
</reference>
<name>A0A1A9LDI2_9FLAO</name>
<evidence type="ECO:0000313" key="2">
    <source>
        <dbReference type="Proteomes" id="UP000077552"/>
    </source>
</evidence>
<dbReference type="RefSeq" id="WP_068762440.1">
    <property type="nucleotide sequence ID" value="NZ_LXIE01000031.1"/>
</dbReference>
<dbReference type="AlphaFoldDB" id="A0A1A9LDI2"/>
<dbReference type="Proteomes" id="UP000077552">
    <property type="component" value="Unassembled WGS sequence"/>
</dbReference>
<dbReference type="STRING" id="1385699.A7A78_13960"/>
<organism evidence="1 2">
    <name type="scientific">Aequorivita soesokkakensis</name>
    <dbReference type="NCBI Taxonomy" id="1385699"/>
    <lineage>
        <taxon>Bacteria</taxon>
        <taxon>Pseudomonadati</taxon>
        <taxon>Bacteroidota</taxon>
        <taxon>Flavobacteriia</taxon>
        <taxon>Flavobacteriales</taxon>
        <taxon>Flavobacteriaceae</taxon>
        <taxon>Aequorivita</taxon>
    </lineage>
</organism>
<proteinExistence type="predicted"/>
<dbReference type="OrthoDB" id="1442370at2"/>